<evidence type="ECO:0000313" key="2">
    <source>
        <dbReference type="Proteomes" id="UP000023152"/>
    </source>
</evidence>
<sequence length="102" mass="11855">MDESLTVGENCLNQFLNQKSHFCPVVPHDNCLYFQDRMAKRCINELDVICPRQFQQEQEQQLQMSTQQGHEEGETPGIVICDFKGKVKQLNDHLEHSCCLQM</sequence>
<accession>X6LAJ6</accession>
<proteinExistence type="predicted"/>
<reference evidence="1 2" key="1">
    <citation type="journal article" date="2013" name="Curr. Biol.">
        <title>The Genome of the Foraminiferan Reticulomyxa filosa.</title>
        <authorList>
            <person name="Glockner G."/>
            <person name="Hulsmann N."/>
            <person name="Schleicher M."/>
            <person name="Noegel A.A."/>
            <person name="Eichinger L."/>
            <person name="Gallinger C."/>
            <person name="Pawlowski J."/>
            <person name="Sierra R."/>
            <person name="Euteneuer U."/>
            <person name="Pillet L."/>
            <person name="Moustafa A."/>
            <person name="Platzer M."/>
            <person name="Groth M."/>
            <person name="Szafranski K."/>
            <person name="Schliwa M."/>
        </authorList>
    </citation>
    <scope>NUCLEOTIDE SEQUENCE [LARGE SCALE GENOMIC DNA]</scope>
</reference>
<name>X6LAJ6_RETFI</name>
<dbReference type="Proteomes" id="UP000023152">
    <property type="component" value="Unassembled WGS sequence"/>
</dbReference>
<organism evidence="1 2">
    <name type="scientific">Reticulomyxa filosa</name>
    <dbReference type="NCBI Taxonomy" id="46433"/>
    <lineage>
        <taxon>Eukaryota</taxon>
        <taxon>Sar</taxon>
        <taxon>Rhizaria</taxon>
        <taxon>Retaria</taxon>
        <taxon>Foraminifera</taxon>
        <taxon>Monothalamids</taxon>
        <taxon>Reticulomyxidae</taxon>
        <taxon>Reticulomyxa</taxon>
    </lineage>
</organism>
<evidence type="ECO:0008006" key="3">
    <source>
        <dbReference type="Google" id="ProtNLM"/>
    </source>
</evidence>
<evidence type="ECO:0000313" key="1">
    <source>
        <dbReference type="EMBL" id="ETN97754.1"/>
    </source>
</evidence>
<gene>
    <name evidence="1" type="ORF">RFI_39772</name>
</gene>
<comment type="caution">
    <text evidence="1">The sequence shown here is derived from an EMBL/GenBank/DDBJ whole genome shotgun (WGS) entry which is preliminary data.</text>
</comment>
<keyword evidence="2" id="KW-1185">Reference proteome</keyword>
<dbReference type="AlphaFoldDB" id="X6LAJ6"/>
<feature type="non-terminal residue" evidence="1">
    <location>
        <position position="102"/>
    </location>
</feature>
<protein>
    <recommendedName>
        <fullName evidence="3">TRAF-type domain-containing protein</fullName>
    </recommendedName>
</protein>
<dbReference type="OrthoDB" id="5945397at2759"/>
<dbReference type="EMBL" id="ASPP01048726">
    <property type="protein sequence ID" value="ETN97754.1"/>
    <property type="molecule type" value="Genomic_DNA"/>
</dbReference>